<dbReference type="Proteomes" id="UP001196509">
    <property type="component" value="Unassembled WGS sequence"/>
</dbReference>
<evidence type="ECO:0000313" key="2">
    <source>
        <dbReference type="Proteomes" id="UP001196509"/>
    </source>
</evidence>
<accession>A0AAE2ZSX6</accession>
<sequence>MFGKLVLATARYMKNSRVRRVFIDTATSRGAKDEQRFLSLYSSMDFRVWRDDVLVPGIGFGGALLLDLEAVKANPESLEGMYLRGDVAREARRKLSDARDCDPIRQTCDSDHS</sequence>
<evidence type="ECO:0000313" key="1">
    <source>
        <dbReference type="EMBL" id="MBW8640075.1"/>
    </source>
</evidence>
<dbReference type="AlphaFoldDB" id="A0AAE2ZSX6"/>
<organism evidence="1 2">
    <name type="scientific">Flavimaribacter sediminis</name>
    <dbReference type="NCBI Taxonomy" id="2865987"/>
    <lineage>
        <taxon>Bacteria</taxon>
        <taxon>Pseudomonadati</taxon>
        <taxon>Pseudomonadota</taxon>
        <taxon>Alphaproteobacteria</taxon>
        <taxon>Hyphomicrobiales</taxon>
        <taxon>Rhizobiaceae</taxon>
        <taxon>Flavimaribacter</taxon>
    </lineage>
</organism>
<protein>
    <submittedName>
        <fullName evidence="1">Uncharacterized protein</fullName>
    </submittedName>
</protein>
<name>A0AAE2ZSX6_9HYPH</name>
<dbReference type="EMBL" id="JAICBX010000005">
    <property type="protein sequence ID" value="MBW8640075.1"/>
    <property type="molecule type" value="Genomic_DNA"/>
</dbReference>
<reference evidence="1" key="1">
    <citation type="submission" date="2021-08" db="EMBL/GenBank/DDBJ databases">
        <title>Hoeflea bacterium WL0058 sp. nov., isolated from the sediment.</title>
        <authorList>
            <person name="Wang L."/>
            <person name="Zhang D."/>
        </authorList>
    </citation>
    <scope>NUCLEOTIDE SEQUENCE</scope>
    <source>
        <strain evidence="1">WL0058</strain>
    </source>
</reference>
<proteinExistence type="predicted"/>
<keyword evidence="2" id="KW-1185">Reference proteome</keyword>
<gene>
    <name evidence="1" type="ORF">K1W69_22970</name>
</gene>
<comment type="caution">
    <text evidence="1">The sequence shown here is derived from an EMBL/GenBank/DDBJ whole genome shotgun (WGS) entry which is preliminary data.</text>
</comment>
<dbReference type="RefSeq" id="WP_220230793.1">
    <property type="nucleotide sequence ID" value="NZ_JAICBX010000005.1"/>
</dbReference>